<feature type="transmembrane region" description="Helical" evidence="5">
    <location>
        <begin position="236"/>
        <end position="256"/>
    </location>
</feature>
<proteinExistence type="predicted"/>
<evidence type="ECO:0000256" key="2">
    <source>
        <dbReference type="ARBA" id="ARBA00022692"/>
    </source>
</evidence>
<evidence type="ECO:0000256" key="1">
    <source>
        <dbReference type="ARBA" id="ARBA00004141"/>
    </source>
</evidence>
<name>A0A0J8QQC5_COCIT</name>
<dbReference type="EMBL" id="DS268135">
    <property type="protein sequence ID" value="KMU74370.1"/>
    <property type="molecule type" value="Genomic_DNA"/>
</dbReference>
<evidence type="ECO:0000256" key="5">
    <source>
        <dbReference type="SAM" id="Phobius"/>
    </source>
</evidence>
<gene>
    <name evidence="6" type="ORF">CISG_04443</name>
</gene>
<protein>
    <submittedName>
        <fullName evidence="6">RTA1 protein</fullName>
    </submittedName>
</protein>
<keyword evidence="4 5" id="KW-0472">Membrane</keyword>
<dbReference type="Proteomes" id="UP000054559">
    <property type="component" value="Unassembled WGS sequence"/>
</dbReference>
<keyword evidence="3 5" id="KW-1133">Transmembrane helix</keyword>
<organism evidence="6 7">
    <name type="scientific">Coccidioides immitis RMSCC 3703</name>
    <dbReference type="NCBI Taxonomy" id="454286"/>
    <lineage>
        <taxon>Eukaryota</taxon>
        <taxon>Fungi</taxon>
        <taxon>Dikarya</taxon>
        <taxon>Ascomycota</taxon>
        <taxon>Pezizomycotina</taxon>
        <taxon>Eurotiomycetes</taxon>
        <taxon>Eurotiomycetidae</taxon>
        <taxon>Onygenales</taxon>
        <taxon>Onygenaceae</taxon>
        <taxon>Coccidioides</taxon>
    </lineage>
</organism>
<evidence type="ECO:0000256" key="4">
    <source>
        <dbReference type="ARBA" id="ARBA00023136"/>
    </source>
</evidence>
<dbReference type="PANTHER" id="PTHR31465:SF1">
    <property type="entry name" value="PROTEIN RTA1-RELATED"/>
    <property type="match status" value="1"/>
</dbReference>
<feature type="transmembrane region" description="Helical" evidence="5">
    <location>
        <begin position="79"/>
        <end position="101"/>
    </location>
</feature>
<reference evidence="7" key="1">
    <citation type="journal article" date="2010" name="Genome Res.">
        <title>Population genomic sequencing of Coccidioides fungi reveals recent hybridization and transposon control.</title>
        <authorList>
            <person name="Neafsey D.E."/>
            <person name="Barker B.M."/>
            <person name="Sharpton T.J."/>
            <person name="Stajich J.E."/>
            <person name="Park D.J."/>
            <person name="Whiston E."/>
            <person name="Hung C.-Y."/>
            <person name="McMahan C."/>
            <person name="White J."/>
            <person name="Sykes S."/>
            <person name="Heiman D."/>
            <person name="Young S."/>
            <person name="Zeng Q."/>
            <person name="Abouelleil A."/>
            <person name="Aftuck L."/>
            <person name="Bessette D."/>
            <person name="Brown A."/>
            <person name="FitzGerald M."/>
            <person name="Lui A."/>
            <person name="Macdonald J.P."/>
            <person name="Priest M."/>
            <person name="Orbach M.J."/>
            <person name="Galgiani J.N."/>
            <person name="Kirkland T.N."/>
            <person name="Cole G.T."/>
            <person name="Birren B.W."/>
            <person name="Henn M.R."/>
            <person name="Taylor J.W."/>
            <person name="Rounsley S.D."/>
        </authorList>
    </citation>
    <scope>NUCLEOTIDE SEQUENCE [LARGE SCALE GENOMIC DNA]</scope>
    <source>
        <strain evidence="7">RMSCC 3703</strain>
    </source>
</reference>
<evidence type="ECO:0000313" key="6">
    <source>
        <dbReference type="EMBL" id="KMU74370.1"/>
    </source>
</evidence>
<accession>A0A0J8QQC5</accession>
<dbReference type="GO" id="GO:0016020">
    <property type="term" value="C:membrane"/>
    <property type="evidence" value="ECO:0007669"/>
    <property type="project" value="UniProtKB-SubCell"/>
</dbReference>
<dbReference type="Pfam" id="PF04479">
    <property type="entry name" value="RTA1"/>
    <property type="match status" value="1"/>
</dbReference>
<feature type="transmembrane region" description="Helical" evidence="5">
    <location>
        <begin position="201"/>
        <end position="221"/>
    </location>
</feature>
<feature type="transmembrane region" description="Helical" evidence="5">
    <location>
        <begin position="122"/>
        <end position="145"/>
    </location>
</feature>
<dbReference type="PANTHER" id="PTHR31465">
    <property type="entry name" value="PROTEIN RTA1-RELATED"/>
    <property type="match status" value="1"/>
</dbReference>
<sequence length="320" mass="35516">MADDGEFHDFYKYTPSKAAASVFIVLFLLTSTFHAFQLAKPRVWFLLSRSWLAAVFEIVGYAARIVSSTEAPLFKDTPYIIQTLFLLLAPALFAASVYMLLGRLIAALHADHFAIVRRTWMTKIFVTGDILSFVVQGMGGGIMASGTPSNLSLGQKIVIGGLVIQLLFFGFFILASIIFHRRMTANPTTESMSLCFSWHKHLFALYIASALIMTRSIFRVIEYIQGADGELLSNEVYLYVFDAALMLILMVLLNVVHPREIAELLNGDKGLNFGDLEMRRGGRRRNRPGGTGSEQNEANGRVSFVDTAYARHAIATRGLA</sequence>
<feature type="transmembrane region" description="Helical" evidence="5">
    <location>
        <begin position="43"/>
        <end position="67"/>
    </location>
</feature>
<dbReference type="InterPro" id="IPR007568">
    <property type="entry name" value="RTA1"/>
</dbReference>
<evidence type="ECO:0000256" key="3">
    <source>
        <dbReference type="ARBA" id="ARBA00022989"/>
    </source>
</evidence>
<dbReference type="AlphaFoldDB" id="A0A0J8QQC5"/>
<feature type="transmembrane region" description="Helical" evidence="5">
    <location>
        <begin position="18"/>
        <end position="36"/>
    </location>
</feature>
<feature type="transmembrane region" description="Helical" evidence="5">
    <location>
        <begin position="157"/>
        <end position="180"/>
    </location>
</feature>
<dbReference type="OrthoDB" id="3358017at2759"/>
<comment type="subcellular location">
    <subcellularLocation>
        <location evidence="1">Membrane</location>
        <topology evidence="1">Multi-pass membrane protein</topology>
    </subcellularLocation>
</comment>
<dbReference type="STRING" id="454286.A0A0J8QQC5"/>
<keyword evidence="2 5" id="KW-0812">Transmembrane</keyword>
<evidence type="ECO:0000313" key="7">
    <source>
        <dbReference type="Proteomes" id="UP000054559"/>
    </source>
</evidence>